<dbReference type="EMBL" id="CAIZ01000117">
    <property type="protein sequence ID" value="CCH70010.1"/>
    <property type="molecule type" value="Genomic_DNA"/>
</dbReference>
<dbReference type="Proteomes" id="UP000013167">
    <property type="component" value="Unassembled WGS sequence"/>
</dbReference>
<dbReference type="CDD" id="cd00063">
    <property type="entry name" value="FN3"/>
    <property type="match status" value="4"/>
</dbReference>
<dbReference type="GO" id="GO:0000272">
    <property type="term" value="P:polysaccharide catabolic process"/>
    <property type="evidence" value="ECO:0007669"/>
    <property type="project" value="UniProtKB-KW"/>
</dbReference>
<dbReference type="HOGENOM" id="CLU_383051_0_0_11"/>
<keyword evidence="3" id="KW-0119">Carbohydrate metabolism</keyword>
<dbReference type="STRING" id="1193181.BN10_480009"/>
<protein>
    <submittedName>
        <fullName evidence="6">Fibronectin-related protein</fullName>
    </submittedName>
</protein>
<dbReference type="SUPFAM" id="SSF49265">
    <property type="entry name" value="Fibronectin type III"/>
    <property type="match status" value="3"/>
</dbReference>
<reference evidence="6 7" key="1">
    <citation type="journal article" date="2013" name="ISME J.">
        <title>A metabolic model for members of the genus Tetrasphaera involved in enhanced biological phosphorus removal.</title>
        <authorList>
            <person name="Kristiansen R."/>
            <person name="Nguyen H.T.T."/>
            <person name="Saunders A.M."/>
            <person name="Nielsen J.L."/>
            <person name="Wimmer R."/>
            <person name="Le V.Q."/>
            <person name="McIlroy S.J."/>
            <person name="Petrovski S."/>
            <person name="Seviour R.J."/>
            <person name="Calteau A."/>
            <person name="Nielsen K.L."/>
            <person name="Nielsen P.H."/>
        </authorList>
    </citation>
    <scope>NUCLEOTIDE SEQUENCE [LARGE SCALE GENOMIC DNA]</scope>
    <source>
        <strain evidence="6 7">Lp2</strain>
    </source>
</reference>
<feature type="domain" description="Fibronectin type-III" evidence="5">
    <location>
        <begin position="155"/>
        <end position="248"/>
    </location>
</feature>
<dbReference type="Pfam" id="PF00041">
    <property type="entry name" value="fn3"/>
    <property type="match status" value="2"/>
</dbReference>
<dbReference type="InterPro" id="IPR036116">
    <property type="entry name" value="FN3_sf"/>
</dbReference>
<dbReference type="PANTHER" id="PTHR13817">
    <property type="entry name" value="TITIN"/>
    <property type="match status" value="1"/>
</dbReference>
<accession>N0E2P5</accession>
<feature type="domain" description="Fibronectin type-III" evidence="5">
    <location>
        <begin position="249"/>
        <end position="344"/>
    </location>
</feature>
<dbReference type="Gene3D" id="2.60.40.10">
    <property type="entry name" value="Immunoglobulins"/>
    <property type="match status" value="3"/>
</dbReference>
<keyword evidence="2" id="KW-0378">Hydrolase</keyword>
<keyword evidence="3" id="KW-0624">Polysaccharide degradation</keyword>
<keyword evidence="1" id="KW-0677">Repeat</keyword>
<feature type="domain" description="Fibronectin type-III" evidence="5">
    <location>
        <begin position="348"/>
        <end position="444"/>
    </location>
</feature>
<gene>
    <name evidence="6" type="ORF">BN10_480009</name>
</gene>
<dbReference type="GO" id="GO:0016798">
    <property type="term" value="F:hydrolase activity, acting on glycosyl bonds"/>
    <property type="evidence" value="ECO:0007669"/>
    <property type="project" value="UniProtKB-KW"/>
</dbReference>
<evidence type="ECO:0000313" key="7">
    <source>
        <dbReference type="Proteomes" id="UP000013167"/>
    </source>
</evidence>
<dbReference type="InterPro" id="IPR050964">
    <property type="entry name" value="Striated_Muscle_Regulatory"/>
</dbReference>
<dbReference type="InterPro" id="IPR003961">
    <property type="entry name" value="FN3_dom"/>
</dbReference>
<dbReference type="InterPro" id="IPR013783">
    <property type="entry name" value="Ig-like_fold"/>
</dbReference>
<dbReference type="AlphaFoldDB" id="N0E2P5"/>
<dbReference type="eggNOG" id="COG4733">
    <property type="taxonomic scope" value="Bacteria"/>
</dbReference>
<sequence>MAGVQRQLGHPGRGRAPGDGHRPRACAATLTIGVKGGTTTGTVKVQVIGGTDEEAPLPPPRLRPMAIAGLQEGQSQTLDVAAYLDSPLEKPACSIDAESVTAGQNVTASHSGCLLTVTAGKAPSLTATVSLTVSDGPGRSASGAVEVTLLGRPGAPTGVTAQADRDAGGRARVGWVAPTYDGGSPIRTYTVNWTGGSSGSLACSASPCTIEGLNNGQDYTFTVTATNAVGTGDPSAPSNVARPDTKPGPVNGVTMASRGDGQLSIAWQAPDNKGSAVSKFSLRLIASDGSSARTVDVAAPAMSTTVTGLNNEVQYNVSAQAWNEVGAGPFGAATLMQSAGTPPAVGAPTLSPGGLGPTADLTSVDISWSATRPNGPPLKNYTVYRRAGGGAWQVVATTAPNTFTARDQVSVNGSRYDYVVTATNGADLVSPQANVNSFTAIGQPANPSVSASTPSPDKTATLVVTLGNPHATGYSSVRWTSSSGASGTVCSGGGCTVGSPIQVRTGTLPTTNQTFTVVANNGSQDSNPASAQVHPFGPTPKPVESGTSVSGQTVTFRWNLPTDGRPIDNVEVRGAASGSGVRTSISAGGGWDTTYTIEVRAHSEGGWSAWTTMSAKTALPTPVLQVSHGRKVSNRPDQLCDPVSPCYSVRVHIDNFLGPASCNYRANAVTAGYGDNTDSWSMADGSTWEGSGYFGYLSYPRVTVTCTSAKQSKSVTVNWQNP</sequence>
<evidence type="ECO:0000256" key="3">
    <source>
        <dbReference type="ARBA" id="ARBA00023326"/>
    </source>
</evidence>
<evidence type="ECO:0000256" key="4">
    <source>
        <dbReference type="SAM" id="MobiDB-lite"/>
    </source>
</evidence>
<evidence type="ECO:0000313" key="6">
    <source>
        <dbReference type="EMBL" id="CCH70010.1"/>
    </source>
</evidence>
<evidence type="ECO:0000259" key="5">
    <source>
        <dbReference type="PROSITE" id="PS50853"/>
    </source>
</evidence>
<keyword evidence="7" id="KW-1185">Reference proteome</keyword>
<dbReference type="PANTHER" id="PTHR13817:SF73">
    <property type="entry name" value="FIBRONECTIN TYPE-III DOMAIN-CONTAINING PROTEIN"/>
    <property type="match status" value="1"/>
</dbReference>
<evidence type="ECO:0000256" key="2">
    <source>
        <dbReference type="ARBA" id="ARBA00023295"/>
    </source>
</evidence>
<dbReference type="SMART" id="SM00060">
    <property type="entry name" value="FN3"/>
    <property type="match status" value="5"/>
</dbReference>
<evidence type="ECO:0000256" key="1">
    <source>
        <dbReference type="ARBA" id="ARBA00022737"/>
    </source>
</evidence>
<proteinExistence type="predicted"/>
<dbReference type="PROSITE" id="PS50853">
    <property type="entry name" value="FN3"/>
    <property type="match status" value="3"/>
</dbReference>
<comment type="caution">
    <text evidence="6">The sequence shown here is derived from an EMBL/GenBank/DDBJ whole genome shotgun (WGS) entry which is preliminary data.</text>
</comment>
<feature type="region of interest" description="Disordered" evidence="4">
    <location>
        <begin position="1"/>
        <end position="23"/>
    </location>
</feature>
<keyword evidence="2" id="KW-0326">Glycosidase</keyword>
<name>N0E2P5_9MICO</name>
<organism evidence="6 7">
    <name type="scientific">Phycicoccus elongatus Lp2</name>
    <dbReference type="NCBI Taxonomy" id="1193181"/>
    <lineage>
        <taxon>Bacteria</taxon>
        <taxon>Bacillati</taxon>
        <taxon>Actinomycetota</taxon>
        <taxon>Actinomycetes</taxon>
        <taxon>Micrococcales</taxon>
        <taxon>Intrasporangiaceae</taxon>
        <taxon>Phycicoccus</taxon>
    </lineage>
</organism>